<dbReference type="GO" id="GO:0005975">
    <property type="term" value="P:carbohydrate metabolic process"/>
    <property type="evidence" value="ECO:0007669"/>
    <property type="project" value="UniProtKB-ARBA"/>
</dbReference>
<name>A0A2T4UKA1_9ACTN</name>
<dbReference type="Gene3D" id="3.30.10.20">
    <property type="match status" value="1"/>
</dbReference>
<evidence type="ECO:0000256" key="2">
    <source>
        <dbReference type="SAM" id="SignalP"/>
    </source>
</evidence>
<dbReference type="GO" id="GO:0016798">
    <property type="term" value="F:hydrolase activity, acting on glycosyl bonds"/>
    <property type="evidence" value="ECO:0007669"/>
    <property type="project" value="UniProtKB-KW"/>
</dbReference>
<dbReference type="OrthoDB" id="9816550at2"/>
<reference evidence="4 5" key="1">
    <citation type="submission" date="2018-03" db="EMBL/GenBank/DDBJ databases">
        <title>Aquarubrobacter algicola gen. nov., sp. nov., a novel actinobacterium isolated from shallow eutrophic lake during the end of cyanobacterial harmful algal blooms.</title>
        <authorList>
            <person name="Chun S.J."/>
        </authorList>
    </citation>
    <scope>NUCLEOTIDE SEQUENCE [LARGE SCALE GENOMIC DNA]</scope>
    <source>
        <strain evidence="4 5">Seoho-28</strain>
    </source>
</reference>
<proteinExistence type="predicted"/>
<keyword evidence="1" id="KW-0326">Glycosidase</keyword>
<evidence type="ECO:0000313" key="4">
    <source>
        <dbReference type="EMBL" id="PTL59618.1"/>
    </source>
</evidence>
<dbReference type="InterPro" id="IPR011050">
    <property type="entry name" value="Pectin_lyase_fold/virulence"/>
</dbReference>
<dbReference type="SUPFAM" id="SSF49265">
    <property type="entry name" value="Fibronectin type III"/>
    <property type="match status" value="1"/>
</dbReference>
<feature type="signal peptide" evidence="2">
    <location>
        <begin position="1"/>
        <end position="23"/>
    </location>
</feature>
<feature type="domain" description="Fibronectin type-III" evidence="3">
    <location>
        <begin position="325"/>
        <end position="433"/>
    </location>
</feature>
<gene>
    <name evidence="4" type="ORF">C7Y72_08130</name>
</gene>
<evidence type="ECO:0000259" key="3">
    <source>
        <dbReference type="PROSITE" id="PS50853"/>
    </source>
</evidence>
<comment type="caution">
    <text evidence="4">The sequence shown here is derived from an EMBL/GenBank/DDBJ whole genome shotgun (WGS) entry which is preliminary data.</text>
</comment>
<dbReference type="Gene3D" id="2.60.40.10">
    <property type="entry name" value="Immunoglobulins"/>
    <property type="match status" value="1"/>
</dbReference>
<sequence>MTLRSTLLLAAAGTALLPASAAAATRHAAPDGAGTACTQAAPCSLTTAVSGATSGDDVDLGTGTYGSTASPLTTSIQPTALDVHVHGAGPGRRATIISTAVDPVAITMAGGAVSDLTIRQLSTANHRGLLLSGDTTATRVDVRVVGTGGSSACQLQGNAVLADALCVATGQYANALSASGTLSGPNAPTARNVTAVVTTPVPAGNDNFGNAISVFSVATRPTTLRLVNAVADSPNHDIRVVQDTATAGVVRSFTVADDISLAGGGYALGGAGNTAAAPTYGGDYLPAPGSAMVDAGVTEPANGLLDLQGVARSIGPATDIGAFERPLAPVADAATAEAVTQTGAGLRSRVDPRGSATTYRFEYGPTAAYGSRTPERTAATLDPARDVAETIAGLTAGTTYHARLVATNAAGTATGPDLTFATPPAPVTATPAPAVTPTPTPAPARACTVPRVKRGTTLTAARRALTRAGCRIAATRRVRSRTVRTGRVVGLSVAAGRRTTAAVAVRVSRGRR</sequence>
<organism evidence="4 5">
    <name type="scientific">Paraconexibacter algicola</name>
    <dbReference type="NCBI Taxonomy" id="2133960"/>
    <lineage>
        <taxon>Bacteria</taxon>
        <taxon>Bacillati</taxon>
        <taxon>Actinomycetota</taxon>
        <taxon>Thermoleophilia</taxon>
        <taxon>Solirubrobacterales</taxon>
        <taxon>Paraconexibacteraceae</taxon>
        <taxon>Paraconexibacter</taxon>
    </lineage>
</organism>
<evidence type="ECO:0000313" key="5">
    <source>
        <dbReference type="Proteomes" id="UP000240739"/>
    </source>
</evidence>
<accession>A0A2T4UKA1</accession>
<dbReference type="InterPro" id="IPR013783">
    <property type="entry name" value="Ig-like_fold"/>
</dbReference>
<evidence type="ECO:0000256" key="1">
    <source>
        <dbReference type="ARBA" id="ARBA00023295"/>
    </source>
</evidence>
<dbReference type="NCBIfam" id="NF041518">
    <property type="entry name" value="choice_anch_Q"/>
    <property type="match status" value="1"/>
</dbReference>
<dbReference type="AlphaFoldDB" id="A0A2T4UKA1"/>
<dbReference type="RefSeq" id="WP_107568261.1">
    <property type="nucleotide sequence ID" value="NZ_PYYB01000001.1"/>
</dbReference>
<dbReference type="InterPro" id="IPR003961">
    <property type="entry name" value="FN3_dom"/>
</dbReference>
<keyword evidence="2" id="KW-0732">Signal</keyword>
<keyword evidence="5" id="KW-1185">Reference proteome</keyword>
<dbReference type="EMBL" id="PYYB01000001">
    <property type="protein sequence ID" value="PTL59618.1"/>
    <property type="molecule type" value="Genomic_DNA"/>
</dbReference>
<feature type="chain" id="PRO_5039604921" description="Fibronectin type-III domain-containing protein" evidence="2">
    <location>
        <begin position="24"/>
        <end position="512"/>
    </location>
</feature>
<dbReference type="InterPro" id="IPR036116">
    <property type="entry name" value="FN3_sf"/>
</dbReference>
<dbReference type="Proteomes" id="UP000240739">
    <property type="component" value="Unassembled WGS sequence"/>
</dbReference>
<protein>
    <recommendedName>
        <fullName evidence="3">Fibronectin type-III domain-containing protein</fullName>
    </recommendedName>
</protein>
<dbReference type="SUPFAM" id="SSF51126">
    <property type="entry name" value="Pectin lyase-like"/>
    <property type="match status" value="1"/>
</dbReference>
<keyword evidence="1" id="KW-0378">Hydrolase</keyword>
<dbReference type="InterPro" id="IPR059226">
    <property type="entry name" value="Choice_anch_Q_dom"/>
</dbReference>
<dbReference type="PROSITE" id="PS50853">
    <property type="entry name" value="FN3"/>
    <property type="match status" value="1"/>
</dbReference>